<dbReference type="RefSeq" id="WP_068261510.1">
    <property type="nucleotide sequence ID" value="NZ_LWSK01000025.1"/>
</dbReference>
<evidence type="ECO:0000313" key="3">
    <source>
        <dbReference type="Proteomes" id="UP000322699"/>
    </source>
</evidence>
<protein>
    <recommendedName>
        <fullName evidence="4">DUF4404 domain-containing protein</fullName>
    </recommendedName>
</protein>
<sequence length="85" mass="9583">MRTELEKTLDQLHLQLQDVSELDEDEREQLRETIAKIKSSLDESEVNSHSLATGLQTATQSFSDTHPKLTENLGRVADMLSQMGI</sequence>
<organism evidence="2 3">
    <name type="scientific">Rubripirellula obstinata</name>
    <dbReference type="NCBI Taxonomy" id="406547"/>
    <lineage>
        <taxon>Bacteria</taxon>
        <taxon>Pseudomonadati</taxon>
        <taxon>Planctomycetota</taxon>
        <taxon>Planctomycetia</taxon>
        <taxon>Pirellulales</taxon>
        <taxon>Pirellulaceae</taxon>
        <taxon>Rubripirellula</taxon>
    </lineage>
</organism>
<dbReference type="Proteomes" id="UP000322699">
    <property type="component" value="Unassembled WGS sequence"/>
</dbReference>
<evidence type="ECO:0000313" key="2">
    <source>
        <dbReference type="EMBL" id="KAA1258975.1"/>
    </source>
</evidence>
<feature type="coiled-coil region" evidence="1">
    <location>
        <begin position="2"/>
        <end position="47"/>
    </location>
</feature>
<dbReference type="Pfam" id="PF14357">
    <property type="entry name" value="DUF4404"/>
    <property type="match status" value="1"/>
</dbReference>
<dbReference type="AlphaFoldDB" id="A0A5B1CGB2"/>
<dbReference type="OrthoDB" id="281328at2"/>
<keyword evidence="1" id="KW-0175">Coiled coil</keyword>
<comment type="caution">
    <text evidence="2">The sequence shown here is derived from an EMBL/GenBank/DDBJ whole genome shotgun (WGS) entry which is preliminary data.</text>
</comment>
<dbReference type="InterPro" id="IPR025516">
    <property type="entry name" value="DUF4404"/>
</dbReference>
<keyword evidence="3" id="KW-1185">Reference proteome</keyword>
<evidence type="ECO:0000256" key="1">
    <source>
        <dbReference type="SAM" id="Coils"/>
    </source>
</evidence>
<reference evidence="2 3" key="1">
    <citation type="submission" date="2019-08" db="EMBL/GenBank/DDBJ databases">
        <title>Deep-cultivation of Planctomycetes and their phenomic and genomic characterization uncovers novel biology.</title>
        <authorList>
            <person name="Wiegand S."/>
            <person name="Jogler M."/>
            <person name="Boedeker C."/>
            <person name="Pinto D."/>
            <person name="Vollmers J."/>
            <person name="Rivas-Marin E."/>
            <person name="Kohn T."/>
            <person name="Peeters S.H."/>
            <person name="Heuer A."/>
            <person name="Rast P."/>
            <person name="Oberbeckmann S."/>
            <person name="Bunk B."/>
            <person name="Jeske O."/>
            <person name="Meyerdierks A."/>
            <person name="Storesund J.E."/>
            <person name="Kallscheuer N."/>
            <person name="Luecker S."/>
            <person name="Lage O.M."/>
            <person name="Pohl T."/>
            <person name="Merkel B.J."/>
            <person name="Hornburger P."/>
            <person name="Mueller R.-W."/>
            <person name="Bruemmer F."/>
            <person name="Labrenz M."/>
            <person name="Spormann A.M."/>
            <person name="Op Den Camp H."/>
            <person name="Overmann J."/>
            <person name="Amann R."/>
            <person name="Jetten M.S.M."/>
            <person name="Mascher T."/>
            <person name="Medema M.H."/>
            <person name="Devos D.P."/>
            <person name="Kaster A.-K."/>
            <person name="Ovreas L."/>
            <person name="Rohde M."/>
            <person name="Galperin M.Y."/>
            <person name="Jogler C."/>
        </authorList>
    </citation>
    <scope>NUCLEOTIDE SEQUENCE [LARGE SCALE GENOMIC DNA]</scope>
    <source>
        <strain evidence="2 3">LF1</strain>
    </source>
</reference>
<accession>A0A5B1CGB2</accession>
<evidence type="ECO:0008006" key="4">
    <source>
        <dbReference type="Google" id="ProtNLM"/>
    </source>
</evidence>
<gene>
    <name evidence="2" type="ORF">LF1_15000</name>
</gene>
<proteinExistence type="predicted"/>
<dbReference type="EMBL" id="VRLW01000001">
    <property type="protein sequence ID" value="KAA1258975.1"/>
    <property type="molecule type" value="Genomic_DNA"/>
</dbReference>
<name>A0A5B1CGB2_9BACT</name>